<evidence type="ECO:0000256" key="10">
    <source>
        <dbReference type="ARBA" id="ARBA00023065"/>
    </source>
</evidence>
<keyword evidence="8" id="KW-0375">Hydrogen ion transport</keyword>
<dbReference type="AlphaFoldDB" id="A0A842HHK4"/>
<dbReference type="PANTHER" id="PTHR30433">
    <property type="entry name" value="CHEMOTAXIS PROTEIN MOTA"/>
    <property type="match status" value="1"/>
</dbReference>
<evidence type="ECO:0000256" key="4">
    <source>
        <dbReference type="ARBA" id="ARBA00022475"/>
    </source>
</evidence>
<evidence type="ECO:0000313" key="15">
    <source>
        <dbReference type="EMBL" id="MBC2595027.1"/>
    </source>
</evidence>
<feature type="transmembrane region" description="Helical" evidence="12">
    <location>
        <begin position="202"/>
        <end position="220"/>
    </location>
</feature>
<keyword evidence="5" id="KW-0145">Chemotaxis</keyword>
<keyword evidence="9 12" id="KW-1133">Transmembrane helix</keyword>
<dbReference type="Pfam" id="PF01618">
    <property type="entry name" value="MotA_ExbB"/>
    <property type="match status" value="1"/>
</dbReference>
<dbReference type="PROSITE" id="PS01307">
    <property type="entry name" value="MOTA"/>
    <property type="match status" value="1"/>
</dbReference>
<dbReference type="Pfam" id="PF20560">
    <property type="entry name" value="MotA_N"/>
    <property type="match status" value="1"/>
</dbReference>
<gene>
    <name evidence="15" type="primary">motA</name>
    <name evidence="15" type="ORF">H5P28_12235</name>
</gene>
<dbReference type="InterPro" id="IPR046786">
    <property type="entry name" value="MotA_N"/>
</dbReference>
<keyword evidence="16" id="KW-1185">Reference proteome</keyword>
<dbReference type="GO" id="GO:0071978">
    <property type="term" value="P:bacterial-type flagellum-dependent swarming motility"/>
    <property type="evidence" value="ECO:0007669"/>
    <property type="project" value="InterPro"/>
</dbReference>
<keyword evidence="11 12" id="KW-0472">Membrane</keyword>
<comment type="subcellular location">
    <subcellularLocation>
        <location evidence="1">Cell membrane</location>
        <topology evidence="1">Multi-pass membrane protein</topology>
    </subcellularLocation>
</comment>
<evidence type="ECO:0000259" key="14">
    <source>
        <dbReference type="Pfam" id="PF20560"/>
    </source>
</evidence>
<evidence type="ECO:0000256" key="8">
    <source>
        <dbReference type="ARBA" id="ARBA00022781"/>
    </source>
</evidence>
<dbReference type="InterPro" id="IPR002898">
    <property type="entry name" value="MotA_ExbB_proton_chnl"/>
</dbReference>
<evidence type="ECO:0000256" key="6">
    <source>
        <dbReference type="ARBA" id="ARBA00022692"/>
    </source>
</evidence>
<evidence type="ECO:0000256" key="3">
    <source>
        <dbReference type="ARBA" id="ARBA00022448"/>
    </source>
</evidence>
<dbReference type="InterPro" id="IPR000540">
    <property type="entry name" value="Flag_MotA_CS"/>
</dbReference>
<evidence type="ECO:0000259" key="13">
    <source>
        <dbReference type="Pfam" id="PF01618"/>
    </source>
</evidence>
<comment type="similarity">
    <text evidence="2">Belongs to the MotA family.</text>
</comment>
<feature type="domain" description="MotA/TolQ/ExbB proton channel" evidence="13">
    <location>
        <begin position="126"/>
        <end position="237"/>
    </location>
</feature>
<sequence>MIVIIGFIVVLGSIYTGLSIGGGNVLVLWHISEFITVLGICLGVMIIASPLSVLKAIMVKVLQAFRGGPVPKRAFDDIMKMLYQFFMLARKDGLLALEEHLANPEESSICSKYPSFYKNPRAVQFLFDNLRPIVDGRIKPEQVQGMVHAEIETIREEQKKPVHILQMVGDSFPGIGICAAVLGIILTMGSVAEGAETVGHKVAAALTGTFLGVLGAYGFINPLTTLIETNNETELRYYRLIGNGLVGFANGLAPLMSVEMARRALLSSERPEADDLEVRLKEMMSAR</sequence>
<protein>
    <submittedName>
        <fullName evidence="15">Flagellar motor stator protein MotA</fullName>
    </submittedName>
</protein>
<evidence type="ECO:0000256" key="9">
    <source>
        <dbReference type="ARBA" id="ARBA00022989"/>
    </source>
</evidence>
<keyword evidence="10" id="KW-0406">Ion transport</keyword>
<proteinExistence type="inferred from homology"/>
<reference evidence="15 16" key="1">
    <citation type="submission" date="2020-07" db="EMBL/GenBank/DDBJ databases">
        <authorList>
            <person name="Feng X."/>
        </authorList>
    </citation>
    <scope>NUCLEOTIDE SEQUENCE [LARGE SCALE GENOMIC DNA]</scope>
    <source>
        <strain evidence="15 16">JCM31066</strain>
    </source>
</reference>
<evidence type="ECO:0000313" key="16">
    <source>
        <dbReference type="Proteomes" id="UP000546464"/>
    </source>
</evidence>
<name>A0A842HHK4_9BACT</name>
<dbReference type="GO" id="GO:0006935">
    <property type="term" value="P:chemotaxis"/>
    <property type="evidence" value="ECO:0007669"/>
    <property type="project" value="UniProtKB-KW"/>
</dbReference>
<dbReference type="RefSeq" id="WP_185675992.1">
    <property type="nucleotide sequence ID" value="NZ_JACHVB010000035.1"/>
</dbReference>
<keyword evidence="15" id="KW-0969">Cilium</keyword>
<evidence type="ECO:0000256" key="7">
    <source>
        <dbReference type="ARBA" id="ARBA00022779"/>
    </source>
</evidence>
<keyword evidence="6 12" id="KW-0812">Transmembrane</keyword>
<evidence type="ECO:0000256" key="2">
    <source>
        <dbReference type="ARBA" id="ARBA00008038"/>
    </source>
</evidence>
<feature type="transmembrane region" description="Helical" evidence="12">
    <location>
        <begin position="7"/>
        <end position="29"/>
    </location>
</feature>
<dbReference type="GO" id="GO:0005886">
    <property type="term" value="C:plasma membrane"/>
    <property type="evidence" value="ECO:0007669"/>
    <property type="project" value="UniProtKB-SubCell"/>
</dbReference>
<dbReference type="GO" id="GO:1902600">
    <property type="term" value="P:proton transmembrane transport"/>
    <property type="evidence" value="ECO:0007669"/>
    <property type="project" value="UniProtKB-KW"/>
</dbReference>
<dbReference type="EMBL" id="JACHVB010000035">
    <property type="protein sequence ID" value="MBC2595027.1"/>
    <property type="molecule type" value="Genomic_DNA"/>
</dbReference>
<evidence type="ECO:0000256" key="12">
    <source>
        <dbReference type="SAM" id="Phobius"/>
    </source>
</evidence>
<accession>A0A842HHK4</accession>
<comment type="caution">
    <text evidence="15">The sequence shown here is derived from an EMBL/GenBank/DDBJ whole genome shotgun (WGS) entry which is preliminary data.</text>
</comment>
<feature type="domain" description="Motility protein A N-terminal" evidence="14">
    <location>
        <begin position="4"/>
        <end position="93"/>
    </location>
</feature>
<organism evidence="15 16">
    <name type="scientific">Ruficoccus amylovorans</name>
    <dbReference type="NCBI Taxonomy" id="1804625"/>
    <lineage>
        <taxon>Bacteria</taxon>
        <taxon>Pseudomonadati</taxon>
        <taxon>Verrucomicrobiota</taxon>
        <taxon>Opitutia</taxon>
        <taxon>Puniceicoccales</taxon>
        <taxon>Cerasicoccaceae</taxon>
        <taxon>Ruficoccus</taxon>
    </lineage>
</organism>
<dbReference type="PANTHER" id="PTHR30433:SF4">
    <property type="entry name" value="MOTILITY PROTEIN A"/>
    <property type="match status" value="1"/>
</dbReference>
<evidence type="ECO:0000256" key="1">
    <source>
        <dbReference type="ARBA" id="ARBA00004651"/>
    </source>
</evidence>
<keyword evidence="3" id="KW-0813">Transport</keyword>
<keyword evidence="15" id="KW-0282">Flagellum</keyword>
<keyword evidence="7" id="KW-0283">Flagellar rotation</keyword>
<feature type="transmembrane region" description="Helical" evidence="12">
    <location>
        <begin position="35"/>
        <end position="57"/>
    </location>
</feature>
<evidence type="ECO:0000256" key="5">
    <source>
        <dbReference type="ARBA" id="ARBA00022500"/>
    </source>
</evidence>
<keyword evidence="15" id="KW-0966">Cell projection</keyword>
<dbReference type="Proteomes" id="UP000546464">
    <property type="component" value="Unassembled WGS sequence"/>
</dbReference>
<dbReference type="InterPro" id="IPR047055">
    <property type="entry name" value="MotA-like"/>
</dbReference>
<keyword evidence="4" id="KW-1003">Cell membrane</keyword>
<evidence type="ECO:0000256" key="11">
    <source>
        <dbReference type="ARBA" id="ARBA00023136"/>
    </source>
</evidence>